<gene>
    <name evidence="1" type="ORF">PYR84_14220</name>
</gene>
<dbReference type="Proteomes" id="UP001219066">
    <property type="component" value="Chromosome"/>
</dbReference>
<organism evidence="1 2">
    <name type="scientific">Delftia tsuruhatensis</name>
    <dbReference type="NCBI Taxonomy" id="180282"/>
    <lineage>
        <taxon>Bacteria</taxon>
        <taxon>Pseudomonadati</taxon>
        <taxon>Pseudomonadota</taxon>
        <taxon>Betaproteobacteria</taxon>
        <taxon>Burkholderiales</taxon>
        <taxon>Comamonadaceae</taxon>
        <taxon>Delftia</taxon>
    </lineage>
</organism>
<evidence type="ECO:0000313" key="2">
    <source>
        <dbReference type="Proteomes" id="UP001219066"/>
    </source>
</evidence>
<protein>
    <submittedName>
        <fullName evidence="1">Uncharacterized protein</fullName>
    </submittedName>
</protein>
<dbReference type="AlphaFoldDB" id="A0AAX3SUL3"/>
<sequence length="113" mass="12142">MNKTLPLGRAARLYQFGVSPCIGNGLRIGPPAPCAVVPYGRKALPSPCQALSPAAFKDWDLSIACGQQACGFFNCLPFPDTIGIPIESMENAMSPQIWCECTFALFALFCRLA</sequence>
<accession>A0AAX3SUL3</accession>
<dbReference type="EMBL" id="CP120956">
    <property type="protein sequence ID" value="WFF83802.1"/>
    <property type="molecule type" value="Genomic_DNA"/>
</dbReference>
<name>A0AAX3SUL3_9BURK</name>
<proteinExistence type="predicted"/>
<evidence type="ECO:0000313" key="1">
    <source>
        <dbReference type="EMBL" id="WFF83802.1"/>
    </source>
</evidence>
<dbReference type="RefSeq" id="WP_277849878.1">
    <property type="nucleotide sequence ID" value="NZ_CP120956.1"/>
</dbReference>
<reference evidence="1" key="1">
    <citation type="submission" date="2023-03" db="EMBL/GenBank/DDBJ databases">
        <title>Synergistic degradation of erythromycin by symbiotic bacteria Ery-6A and Ery-6B and application in simulated water remediation.</title>
        <authorList>
            <person name="Xu S."/>
        </authorList>
    </citation>
    <scope>NUCLEOTIDE SEQUENCE</scope>
    <source>
        <strain evidence="1">Ery-6A</strain>
    </source>
</reference>